<proteinExistence type="predicted"/>
<dbReference type="RefSeq" id="WP_013331423.1">
    <property type="nucleotide sequence ID" value="NC_014532.2"/>
</dbReference>
<sequence length="188" mass="21517">MMNPETMSTTKLSHRLKHLVTQERQLQMDLGSDPDAILGEAISLTDIAEEKRLIALELKRRDKQADQDRKAKIDQKVVERDEALSQVAELSAQLADKADDLQAFVDLYRDLIEASAKAYGCNEALKLSGESRMSLHRLSRDKHCESIRALVIQAFGVEPFLDIQLREKAIHWNFDFKQELLRLQHPPN</sequence>
<dbReference type="EMBL" id="CP139472">
    <property type="protein sequence ID" value="WPU47650.1"/>
    <property type="molecule type" value="Genomic_DNA"/>
</dbReference>
<evidence type="ECO:0000313" key="1">
    <source>
        <dbReference type="EMBL" id="CBV41551.1"/>
    </source>
</evidence>
<reference evidence="2 4" key="4">
    <citation type="submission" date="2023-11" db="EMBL/GenBank/DDBJ databases">
        <title>MicrobeMod: A computational toolkit for identifying prokaryotic methylation and restriction-modification with nanopore sequencing.</title>
        <authorList>
            <person name="Crits-Christoph A."/>
            <person name="Kang S.C."/>
            <person name="Lee H."/>
            <person name="Ostrov N."/>
        </authorList>
    </citation>
    <scope>NUCLEOTIDE SEQUENCE [LARGE SCALE GENOMIC DNA]</scope>
    <source>
        <strain evidence="2 4">ATCC 33173</strain>
    </source>
</reference>
<dbReference type="KEGG" id="hel:HELO_1667"/>
<evidence type="ECO:0000313" key="3">
    <source>
        <dbReference type="Proteomes" id="UP000008707"/>
    </source>
</evidence>
<dbReference type="Proteomes" id="UP000008707">
    <property type="component" value="Chromosome"/>
</dbReference>
<gene>
    <name evidence="1" type="ordered locus">HELO_1667</name>
    <name evidence="2" type="ORF">SR933_01775</name>
</gene>
<dbReference type="AlphaFoldDB" id="E1V7Y8"/>
<dbReference type="GeneID" id="91008892"/>
<reference evidence="3" key="3">
    <citation type="journal article" date="2011" name="Environ. Microbiol.">
        <title>A blueprint of ectoine metabolism from the genome of the industrial producer Halomonas elongata DSM 2581(T).</title>
        <authorList>
            <person name="Schwibbert K."/>
            <person name="Marin-Sanguino A."/>
            <person name="Bagyan I."/>
            <person name="Heidrich G."/>
            <person name="Lentzen G."/>
            <person name="Seitz H."/>
            <person name="Rampp M."/>
            <person name="Schuster S.C."/>
            <person name="Klenk H.P."/>
            <person name="Pfeiffer F."/>
            <person name="Oesterhelt D."/>
            <person name="Kunte H.J."/>
        </authorList>
    </citation>
    <scope>NUCLEOTIDE SEQUENCE [LARGE SCALE GENOMIC DNA]</scope>
    <source>
        <strain evidence="3">ATCC 33173 / DSM 2581 / NBRC 15536 / NCIMB 2198 / 1H9</strain>
    </source>
</reference>
<keyword evidence="4" id="KW-1185">Reference proteome</keyword>
<dbReference type="Proteomes" id="UP001322512">
    <property type="component" value="Chromosome"/>
</dbReference>
<protein>
    <submittedName>
        <fullName evidence="1">Uncharacterized protein</fullName>
    </submittedName>
</protein>
<organism evidence="1 3">
    <name type="scientific">Halomonas elongata (strain ATCC 33173 / DSM 2581 / NBRC 15536 / NCIMB 2198 / 1H9)</name>
    <dbReference type="NCBI Taxonomy" id="768066"/>
    <lineage>
        <taxon>Bacteria</taxon>
        <taxon>Pseudomonadati</taxon>
        <taxon>Pseudomonadota</taxon>
        <taxon>Gammaproteobacteria</taxon>
        <taxon>Oceanospirillales</taxon>
        <taxon>Halomonadaceae</taxon>
        <taxon>Halomonas</taxon>
    </lineage>
</organism>
<evidence type="ECO:0000313" key="4">
    <source>
        <dbReference type="Proteomes" id="UP001322512"/>
    </source>
</evidence>
<reference evidence="1" key="1">
    <citation type="journal article" date="2010" name="Environ. Microbiol.">
        <title>A blueprint of ectoine metabolism from the genome of the industrial producer Halomonas elongata DSM 2581(T).</title>
        <authorList>
            <person name="Schwibbert K."/>
            <person name="Marin-Sanguino A."/>
            <person name="Bagyan I."/>
            <person name="Heidrich G."/>
            <person name="Lentzen G."/>
            <person name="Seitz H."/>
            <person name="Rampp M."/>
            <person name="Schuster S.C."/>
            <person name="Klenk H.P."/>
            <person name="Pfeiffer F."/>
            <person name="Oesterhelt D."/>
            <person name="Kunte H.J."/>
        </authorList>
    </citation>
    <scope>NUCLEOTIDE SEQUENCE</scope>
    <source>
        <strain evidence="1">Type strain: DSM 2581</strain>
    </source>
</reference>
<dbReference type="EMBL" id="FN869568">
    <property type="protein sequence ID" value="CBV41551.1"/>
    <property type="molecule type" value="Genomic_DNA"/>
</dbReference>
<evidence type="ECO:0000313" key="2">
    <source>
        <dbReference type="EMBL" id="WPU47650.1"/>
    </source>
</evidence>
<name>E1V7Y8_HALED</name>
<accession>E1V7Y8</accession>
<reference evidence="1" key="2">
    <citation type="submission" date="2010-05" db="EMBL/GenBank/DDBJ databases">
        <title>Revision and reannotation of the Halomonas elongata DSM 2581(T) genome.</title>
        <authorList>
            <person name="Pfeiffer F."/>
            <person name="Bagyan I."/>
            <person name="Alfaro-Espinoza G."/>
            <person name="Zamora-Lagos M.A."/>
            <person name="Habermann B."/>
            <person name="Oesterhelt D."/>
            <person name="Kunte H.J."/>
        </authorList>
    </citation>
    <scope>NUCLEOTIDE SEQUENCE</scope>
    <source>
        <strain evidence="1">Type strain: DSM 2581</strain>
    </source>
</reference>
<dbReference type="HOGENOM" id="CLU_1439239_0_0_6"/>